<protein>
    <submittedName>
        <fullName evidence="2">Uncharacterized protein</fullName>
    </submittedName>
</protein>
<dbReference type="AlphaFoldDB" id="A0A1J9RL42"/>
<feature type="region of interest" description="Disordered" evidence="1">
    <location>
        <begin position="134"/>
        <end position="164"/>
    </location>
</feature>
<proteinExistence type="predicted"/>
<dbReference type="EMBL" id="MNUE01000125">
    <property type="protein sequence ID" value="OJD28644.1"/>
    <property type="molecule type" value="Genomic_DNA"/>
</dbReference>
<feature type="region of interest" description="Disordered" evidence="1">
    <location>
        <begin position="18"/>
        <end position="49"/>
    </location>
</feature>
<dbReference type="RefSeq" id="XP_020124904.1">
    <property type="nucleotide sequence ID" value="XM_020270812.1"/>
</dbReference>
<feature type="compositionally biased region" description="Basic and acidic residues" evidence="1">
    <location>
        <begin position="145"/>
        <end position="164"/>
    </location>
</feature>
<gene>
    <name evidence="2" type="ORF">BKCO1_1250005</name>
</gene>
<dbReference type="GeneID" id="31011071"/>
<accession>A0A1J9RL42</accession>
<evidence type="ECO:0000256" key="1">
    <source>
        <dbReference type="SAM" id="MobiDB-lite"/>
    </source>
</evidence>
<reference evidence="2 3" key="1">
    <citation type="submission" date="2016-10" db="EMBL/GenBank/DDBJ databases">
        <title>Proteomics and genomics reveal pathogen-plant mechanisms compatible with a hemibiotrophic lifestyle of Diplodia corticola.</title>
        <authorList>
            <person name="Fernandes I."/>
            <person name="De Jonge R."/>
            <person name="Van De Peer Y."/>
            <person name="Devreese B."/>
            <person name="Alves A."/>
            <person name="Esteves A.C."/>
        </authorList>
    </citation>
    <scope>NUCLEOTIDE SEQUENCE [LARGE SCALE GENOMIC DNA]</scope>
    <source>
        <strain evidence="2 3">CBS 112549</strain>
    </source>
</reference>
<sequence length="330" mass="36122">MAQVPRFSADQVEEANTRFSTIFKEHQSLDKGQKKKSEHKHVPPRTQLDRWQRSLTLQARGQQDLFDGAGERHWARRNLGLNPNGRVVWKPTRGEELRTARRGTKKVVPHMQIVCMEEWGARLLDAHVAASGAHRGRDSTYNWARDPERGVRDPANESRPSDRFVKPPMKEVIMDFIKHCPECSSRGAAHTTTTAAPAVVPDAPLAAPLVPAPAPAAAAIPAAAIPAPAAATAPLASSSSSSFCFPSPSSSSFFFPPSAPAAAAAGQPAGFVQFQDEASAIPDRDFLAWNQARTQDLFLLPAFDNIEGRYTAEDYFNLADDAFFLNEGWE</sequence>
<name>A0A1J9RL42_9PEZI</name>
<comment type="caution">
    <text evidence="2">The sequence shown here is derived from an EMBL/GenBank/DDBJ whole genome shotgun (WGS) entry which is preliminary data.</text>
</comment>
<feature type="compositionally biased region" description="Basic and acidic residues" evidence="1">
    <location>
        <begin position="23"/>
        <end position="32"/>
    </location>
</feature>
<feature type="compositionally biased region" description="Basic residues" evidence="1">
    <location>
        <begin position="33"/>
        <end position="43"/>
    </location>
</feature>
<evidence type="ECO:0000313" key="3">
    <source>
        <dbReference type="Proteomes" id="UP000183809"/>
    </source>
</evidence>
<keyword evidence="3" id="KW-1185">Reference proteome</keyword>
<evidence type="ECO:0000313" key="2">
    <source>
        <dbReference type="EMBL" id="OJD28644.1"/>
    </source>
</evidence>
<dbReference type="Proteomes" id="UP000183809">
    <property type="component" value="Unassembled WGS sequence"/>
</dbReference>
<organism evidence="2 3">
    <name type="scientific">Diplodia corticola</name>
    <dbReference type="NCBI Taxonomy" id="236234"/>
    <lineage>
        <taxon>Eukaryota</taxon>
        <taxon>Fungi</taxon>
        <taxon>Dikarya</taxon>
        <taxon>Ascomycota</taxon>
        <taxon>Pezizomycotina</taxon>
        <taxon>Dothideomycetes</taxon>
        <taxon>Dothideomycetes incertae sedis</taxon>
        <taxon>Botryosphaeriales</taxon>
        <taxon>Botryosphaeriaceae</taxon>
        <taxon>Diplodia</taxon>
    </lineage>
</organism>